<evidence type="ECO:0000313" key="2">
    <source>
        <dbReference type="EMBL" id="BAS95289.1"/>
    </source>
</evidence>
<dbReference type="InterPro" id="IPR036318">
    <property type="entry name" value="FAD-bd_PCMH-like_sf"/>
</dbReference>
<dbReference type="SUPFAM" id="SSF56176">
    <property type="entry name" value="FAD-binding/transporter-associated domain-like"/>
    <property type="match status" value="1"/>
</dbReference>
<keyword evidence="4" id="KW-1185">Reference proteome</keyword>
<reference evidence="2" key="2">
    <citation type="journal article" date="2013" name="Plant Cell Physiol.">
        <title>Rice Annotation Project Database (RAP-DB): an integrative and interactive database for rice genomics.</title>
        <authorList>
            <person name="Sakai H."/>
            <person name="Lee S.S."/>
            <person name="Tanaka T."/>
            <person name="Numa H."/>
            <person name="Kim J."/>
            <person name="Kawahara Y."/>
            <person name="Wakimoto H."/>
            <person name="Yang C.C."/>
            <person name="Iwamoto M."/>
            <person name="Abe T."/>
            <person name="Yamada Y."/>
            <person name="Muto A."/>
            <person name="Inokuchi H."/>
            <person name="Ikemura T."/>
            <person name="Matsumoto T."/>
            <person name="Sasaki T."/>
            <person name="Itoh T."/>
        </authorList>
    </citation>
    <scope>NUCLEOTIDE SEQUENCE</scope>
</reference>
<dbReference type="PANTHER" id="PTHR32448">
    <property type="entry name" value="OS08G0158400 PROTEIN"/>
    <property type="match status" value="1"/>
</dbReference>
<dbReference type="EMBL" id="AP014961">
    <property type="protein sequence ID" value="BAS95289.1"/>
    <property type="molecule type" value="Genomic_DNA"/>
</dbReference>
<sequence>MARGQRDAPSGTVGVDGFLSGSGFGLMLRMHGLASDLVVDATMVNAEGEAPRQGRHGGGPLLGHPRWQRRELLRVVVQNQNAQFESLYLGSRYTPWPRRRHGRHLPELGVTASDCIEMMWIQSMLYFAFYGTGKPLEMLLDRGTSKQGKYLKAKSDSVRPRTCPAKSGRPPGAGSSRTVPGCSSSTPTAARWSASRQR</sequence>
<dbReference type="Proteomes" id="UP000059680">
    <property type="component" value="Chromosome 5"/>
</dbReference>
<evidence type="ECO:0000313" key="3">
    <source>
        <dbReference type="EMBL" id="BAS95294.1"/>
    </source>
</evidence>
<dbReference type="AlphaFoldDB" id="A0A0N7KL82"/>
<reference evidence="2" key="4">
    <citation type="submission" date="2015-10" db="EMBL/GenBank/DDBJ databases">
        <authorList>
            <person name="Sakai H."/>
            <person name="Kawahara Y."/>
            <person name="Matsumoto T."/>
            <person name="Buell C.R."/>
            <person name="Itoh T."/>
        </authorList>
    </citation>
    <scope>NUCLEOTIDE SEQUENCE</scope>
</reference>
<protein>
    <submittedName>
        <fullName evidence="2">Os05g0558200 protein</fullName>
    </submittedName>
    <submittedName>
        <fullName evidence="3">Os05g0558600 protein</fullName>
    </submittedName>
</protein>
<gene>
    <name evidence="2" type="ordered locus">Os05g0558200</name>
    <name evidence="3" type="ordered locus">Os05g0558600</name>
    <name evidence="2" type="ORF">OSNPB_050558200</name>
    <name evidence="3" type="ORF">OSNPB_050558600</name>
</gene>
<reference evidence="4" key="1">
    <citation type="journal article" date="2005" name="Nature">
        <title>The map-based sequence of the rice genome.</title>
        <authorList>
            <consortium name="International rice genome sequencing project (IRGSP)"/>
            <person name="Matsumoto T."/>
            <person name="Wu J."/>
            <person name="Kanamori H."/>
            <person name="Katayose Y."/>
            <person name="Fujisawa M."/>
            <person name="Namiki N."/>
            <person name="Mizuno H."/>
            <person name="Yamamoto K."/>
            <person name="Antonio B.A."/>
            <person name="Baba T."/>
            <person name="Sakata K."/>
            <person name="Nagamura Y."/>
            <person name="Aoki H."/>
            <person name="Arikawa K."/>
            <person name="Arita K."/>
            <person name="Bito T."/>
            <person name="Chiden Y."/>
            <person name="Fujitsuka N."/>
            <person name="Fukunaka R."/>
            <person name="Hamada M."/>
            <person name="Harada C."/>
            <person name="Hayashi A."/>
            <person name="Hijishita S."/>
            <person name="Honda M."/>
            <person name="Hosokawa S."/>
            <person name="Ichikawa Y."/>
            <person name="Idonuma A."/>
            <person name="Iijima M."/>
            <person name="Ikeda M."/>
            <person name="Ikeno M."/>
            <person name="Ito K."/>
            <person name="Ito S."/>
            <person name="Ito T."/>
            <person name="Ito Y."/>
            <person name="Ito Y."/>
            <person name="Iwabuchi A."/>
            <person name="Kamiya K."/>
            <person name="Karasawa W."/>
            <person name="Kurita K."/>
            <person name="Katagiri S."/>
            <person name="Kikuta A."/>
            <person name="Kobayashi H."/>
            <person name="Kobayashi N."/>
            <person name="Machita K."/>
            <person name="Maehara T."/>
            <person name="Masukawa M."/>
            <person name="Mizubayashi T."/>
            <person name="Mukai Y."/>
            <person name="Nagasaki H."/>
            <person name="Nagata Y."/>
            <person name="Naito S."/>
            <person name="Nakashima M."/>
            <person name="Nakama Y."/>
            <person name="Nakamichi Y."/>
            <person name="Nakamura M."/>
            <person name="Meguro A."/>
            <person name="Negishi M."/>
            <person name="Ohta I."/>
            <person name="Ohta T."/>
            <person name="Okamoto M."/>
            <person name="Ono N."/>
            <person name="Saji S."/>
            <person name="Sakaguchi M."/>
            <person name="Sakai K."/>
            <person name="Shibata M."/>
            <person name="Shimokawa T."/>
            <person name="Song J."/>
            <person name="Takazaki Y."/>
            <person name="Terasawa K."/>
            <person name="Tsugane M."/>
            <person name="Tsuji K."/>
            <person name="Ueda S."/>
            <person name="Waki K."/>
            <person name="Yamagata H."/>
            <person name="Yamamoto M."/>
            <person name="Yamamoto S."/>
            <person name="Yamane H."/>
            <person name="Yoshiki S."/>
            <person name="Yoshihara R."/>
            <person name="Yukawa K."/>
            <person name="Zhong H."/>
            <person name="Yano M."/>
            <person name="Yuan Q."/>
            <person name="Ouyang S."/>
            <person name="Liu J."/>
            <person name="Jones K.M."/>
            <person name="Gansberger K."/>
            <person name="Moffat K."/>
            <person name="Hill J."/>
            <person name="Bera J."/>
            <person name="Fadrosh D."/>
            <person name="Jin S."/>
            <person name="Johri S."/>
            <person name="Kim M."/>
            <person name="Overton L."/>
            <person name="Reardon M."/>
            <person name="Tsitrin T."/>
            <person name="Vuong H."/>
            <person name="Weaver B."/>
            <person name="Ciecko A."/>
            <person name="Tallon L."/>
            <person name="Jackson J."/>
            <person name="Pai G."/>
            <person name="Aken S.V."/>
            <person name="Utterback T."/>
            <person name="Reidmuller S."/>
            <person name="Feldblyum T."/>
            <person name="Hsiao J."/>
            <person name="Zismann V."/>
            <person name="Iobst S."/>
            <person name="de Vazeille A.R."/>
            <person name="Buell C.R."/>
            <person name="Ying K."/>
            <person name="Li Y."/>
            <person name="Lu T."/>
            <person name="Huang Y."/>
            <person name="Zhao Q."/>
            <person name="Feng Q."/>
            <person name="Zhang L."/>
            <person name="Zhu J."/>
            <person name="Weng Q."/>
            <person name="Mu J."/>
            <person name="Lu Y."/>
            <person name="Fan D."/>
            <person name="Liu Y."/>
            <person name="Guan J."/>
            <person name="Zhang Y."/>
            <person name="Yu S."/>
            <person name="Liu X."/>
            <person name="Zhang Y."/>
            <person name="Hong G."/>
            <person name="Han B."/>
            <person name="Choisne N."/>
            <person name="Demange N."/>
            <person name="Orjeda G."/>
            <person name="Samain S."/>
            <person name="Cattolico L."/>
            <person name="Pelletier E."/>
            <person name="Couloux A."/>
            <person name="Segurens B."/>
            <person name="Wincker P."/>
            <person name="D'Hont A."/>
            <person name="Scarpelli C."/>
            <person name="Weissenbach J."/>
            <person name="Salanoubat M."/>
            <person name="Quetier F."/>
            <person name="Yu Y."/>
            <person name="Kim H.R."/>
            <person name="Rambo T."/>
            <person name="Currie J."/>
            <person name="Collura K."/>
            <person name="Luo M."/>
            <person name="Yang T."/>
            <person name="Ammiraju J.S.S."/>
            <person name="Engler F."/>
            <person name="Soderlund C."/>
            <person name="Wing R.A."/>
            <person name="Palmer L.E."/>
            <person name="de la Bastide M."/>
            <person name="Spiegel L."/>
            <person name="Nascimento L."/>
            <person name="Zutavern T."/>
            <person name="O'Shaughnessy A."/>
            <person name="Dike S."/>
            <person name="Dedhia N."/>
            <person name="Preston R."/>
            <person name="Balija V."/>
            <person name="McCombie W.R."/>
            <person name="Chow T."/>
            <person name="Chen H."/>
            <person name="Chung M."/>
            <person name="Chen C."/>
            <person name="Shaw J."/>
            <person name="Wu H."/>
            <person name="Hsiao K."/>
            <person name="Chao Y."/>
            <person name="Chu M."/>
            <person name="Cheng C."/>
            <person name="Hour A."/>
            <person name="Lee P."/>
            <person name="Lin S."/>
            <person name="Lin Y."/>
            <person name="Liou J."/>
            <person name="Liu S."/>
            <person name="Hsing Y."/>
            <person name="Raghuvanshi S."/>
            <person name="Mohanty A."/>
            <person name="Bharti A.K."/>
            <person name="Gaur A."/>
            <person name="Gupta V."/>
            <person name="Kumar D."/>
            <person name="Ravi V."/>
            <person name="Vij S."/>
            <person name="Kapur A."/>
            <person name="Khurana P."/>
            <person name="Khurana P."/>
            <person name="Khurana J.P."/>
            <person name="Tyagi A.K."/>
            <person name="Gaikwad K."/>
            <person name="Singh A."/>
            <person name="Dalal V."/>
            <person name="Srivastava S."/>
            <person name="Dixit A."/>
            <person name="Pal A.K."/>
            <person name="Ghazi I.A."/>
            <person name="Yadav M."/>
            <person name="Pandit A."/>
            <person name="Bhargava A."/>
            <person name="Sureshbabu K."/>
            <person name="Batra K."/>
            <person name="Sharma T.R."/>
            <person name="Mohapatra T."/>
            <person name="Singh N.K."/>
            <person name="Messing J."/>
            <person name="Nelson A.B."/>
            <person name="Fuks G."/>
            <person name="Kavchok S."/>
            <person name="Keizer G."/>
            <person name="Linton E."/>
            <person name="Llaca V."/>
            <person name="Song R."/>
            <person name="Tanyolac B."/>
            <person name="Young S."/>
            <person name="Ho-Il K."/>
            <person name="Hahn J.H."/>
            <person name="Sangsakoo G."/>
            <person name="Vanavichit A."/>
            <person name="de Mattos Luiz.A.T."/>
            <person name="Zimmer P.D."/>
            <person name="Malone G."/>
            <person name="Dellagostin O."/>
            <person name="de Oliveira A.C."/>
            <person name="Bevan M."/>
            <person name="Bancroft I."/>
            <person name="Minx P."/>
            <person name="Cordum H."/>
            <person name="Wilson R."/>
            <person name="Cheng Z."/>
            <person name="Jin W."/>
            <person name="Jiang J."/>
            <person name="Leong S.A."/>
            <person name="Iwama H."/>
            <person name="Gojobori T."/>
            <person name="Itoh T."/>
            <person name="Niimura Y."/>
            <person name="Fujii Y."/>
            <person name="Habara T."/>
            <person name="Sakai H."/>
            <person name="Sato Y."/>
            <person name="Wilson G."/>
            <person name="Kumar K."/>
            <person name="McCouch S."/>
            <person name="Juretic N."/>
            <person name="Hoen D."/>
            <person name="Wright S."/>
            <person name="Bruskiewich R."/>
            <person name="Bureau T."/>
            <person name="Miyao A."/>
            <person name="Hirochika H."/>
            <person name="Nishikawa T."/>
            <person name="Kadowaki K."/>
            <person name="Sugiura M."/>
            <person name="Burr B."/>
            <person name="Sasaki T."/>
        </authorList>
    </citation>
    <scope>NUCLEOTIDE SEQUENCE [LARGE SCALE GENOMIC DNA]</scope>
    <source>
        <strain evidence="4">cv. Nipponbare</strain>
    </source>
</reference>
<evidence type="ECO:0000256" key="1">
    <source>
        <dbReference type="SAM" id="MobiDB-lite"/>
    </source>
</evidence>
<dbReference type="Gene3D" id="3.30.465.10">
    <property type="match status" value="2"/>
</dbReference>
<proteinExistence type="predicted"/>
<reference evidence="2 4" key="3">
    <citation type="journal article" date="2013" name="Rice">
        <title>Improvement of the Oryza sativa Nipponbare reference genome using next generation sequence and optical map data.</title>
        <authorList>
            <person name="Kawahara Y."/>
            <person name="de la Bastide M."/>
            <person name="Hamilton J.P."/>
            <person name="Kanamori H."/>
            <person name="McCombie W.R."/>
            <person name="Ouyang S."/>
            <person name="Schwartz D.C."/>
            <person name="Tanaka T."/>
            <person name="Wu J."/>
            <person name="Zhou S."/>
            <person name="Childs K.L."/>
            <person name="Davidson R.M."/>
            <person name="Lin H."/>
            <person name="Quesada-Ocampo L."/>
            <person name="Vaillancourt B."/>
            <person name="Sakai H."/>
            <person name="Lee S.S."/>
            <person name="Kim J."/>
            <person name="Numa H."/>
            <person name="Itoh T."/>
            <person name="Buell C.R."/>
            <person name="Matsumoto T."/>
        </authorList>
    </citation>
    <scope>NUCLEOTIDE SEQUENCE [LARGE SCALE GENOMIC DNA]</scope>
    <source>
        <strain evidence="4">cv. Nipponbare</strain>
    </source>
</reference>
<dbReference type="SMR" id="A0A0N7KL82"/>
<dbReference type="Gene3D" id="3.40.462.20">
    <property type="match status" value="1"/>
</dbReference>
<dbReference type="InterPro" id="IPR016169">
    <property type="entry name" value="FAD-bd_PCMH_sub2"/>
</dbReference>
<feature type="compositionally biased region" description="Polar residues" evidence="1">
    <location>
        <begin position="175"/>
        <end position="198"/>
    </location>
</feature>
<accession>A0A0N7KL82</accession>
<dbReference type="EMBL" id="AP014961">
    <property type="protein sequence ID" value="BAS95294.1"/>
    <property type="molecule type" value="Genomic_DNA"/>
</dbReference>
<evidence type="ECO:0000313" key="4">
    <source>
        <dbReference type="Proteomes" id="UP000059680"/>
    </source>
</evidence>
<dbReference type="GO" id="GO:0050660">
    <property type="term" value="F:flavin adenine dinucleotide binding"/>
    <property type="evidence" value="ECO:0007669"/>
    <property type="project" value="InterPro"/>
</dbReference>
<organism evidence="2 4">
    <name type="scientific">Oryza sativa subsp. japonica</name>
    <name type="common">Rice</name>
    <dbReference type="NCBI Taxonomy" id="39947"/>
    <lineage>
        <taxon>Eukaryota</taxon>
        <taxon>Viridiplantae</taxon>
        <taxon>Streptophyta</taxon>
        <taxon>Embryophyta</taxon>
        <taxon>Tracheophyta</taxon>
        <taxon>Spermatophyta</taxon>
        <taxon>Magnoliopsida</taxon>
        <taxon>Liliopsida</taxon>
        <taxon>Poales</taxon>
        <taxon>Poaceae</taxon>
        <taxon>BOP clade</taxon>
        <taxon>Oryzoideae</taxon>
        <taxon>Oryzeae</taxon>
        <taxon>Oryzinae</taxon>
        <taxon>Oryza</taxon>
        <taxon>Oryza sativa</taxon>
    </lineage>
</organism>
<name>A0A0N7KL82_ORYSJ</name>
<dbReference type="GO" id="GO:0016491">
    <property type="term" value="F:oxidoreductase activity"/>
    <property type="evidence" value="ECO:0007669"/>
    <property type="project" value="UniProtKB-ARBA"/>
</dbReference>
<dbReference type="PaxDb" id="39947-A0A0N7KL82"/>
<feature type="region of interest" description="Disordered" evidence="1">
    <location>
        <begin position="150"/>
        <end position="198"/>
    </location>
</feature>
<dbReference type="InParanoid" id="A0A0N7KL82"/>
<dbReference type="STRING" id="39947.A0A0N7KL82"/>